<keyword evidence="2" id="KW-0812">Transmembrane</keyword>
<evidence type="ECO:0000259" key="3">
    <source>
        <dbReference type="Pfam" id="PF05226"/>
    </source>
</evidence>
<keyword evidence="2" id="KW-0472">Membrane</keyword>
<organism evidence="4 5">
    <name type="scientific">Thalassospira marina</name>
    <dbReference type="NCBI Taxonomy" id="2048283"/>
    <lineage>
        <taxon>Bacteria</taxon>
        <taxon>Pseudomonadati</taxon>
        <taxon>Pseudomonadota</taxon>
        <taxon>Alphaproteobacteria</taxon>
        <taxon>Rhodospirillales</taxon>
        <taxon>Thalassospiraceae</taxon>
        <taxon>Thalassospira</taxon>
    </lineage>
</organism>
<dbReference type="Pfam" id="PF05226">
    <property type="entry name" value="CHASE2"/>
    <property type="match status" value="1"/>
</dbReference>
<evidence type="ECO:0000313" key="5">
    <source>
        <dbReference type="Proteomes" id="UP000233458"/>
    </source>
</evidence>
<evidence type="ECO:0000256" key="2">
    <source>
        <dbReference type="SAM" id="Phobius"/>
    </source>
</evidence>
<evidence type="ECO:0000256" key="1">
    <source>
        <dbReference type="SAM" id="MobiDB-lite"/>
    </source>
</evidence>
<keyword evidence="5" id="KW-1185">Reference proteome</keyword>
<feature type="transmembrane region" description="Helical" evidence="2">
    <location>
        <begin position="46"/>
        <end position="65"/>
    </location>
</feature>
<keyword evidence="2" id="KW-1133">Transmembrane helix</keyword>
<feature type="transmembrane region" description="Helical" evidence="2">
    <location>
        <begin position="627"/>
        <end position="646"/>
    </location>
</feature>
<evidence type="ECO:0000313" key="4">
    <source>
        <dbReference type="EMBL" id="AUG51403.1"/>
    </source>
</evidence>
<feature type="transmembrane region" description="Helical" evidence="2">
    <location>
        <begin position="499"/>
        <end position="516"/>
    </location>
</feature>
<dbReference type="Proteomes" id="UP000233458">
    <property type="component" value="Chromosome"/>
</dbReference>
<accession>A0ABM6Q4J2</accession>
<protein>
    <recommendedName>
        <fullName evidence="3">CHASE2 domain-containing protein</fullName>
    </recommendedName>
</protein>
<feature type="region of interest" description="Disordered" evidence="1">
    <location>
        <begin position="16"/>
        <end position="38"/>
    </location>
</feature>
<feature type="domain" description="CHASE2" evidence="3">
    <location>
        <begin position="58"/>
        <end position="508"/>
    </location>
</feature>
<sequence length="673" mass="74825">MLFSFQWTLQVKLMPENHQPGTETPMPEENKKPAGRRMRGRAGPGLAYLNWAAITFLLACFIVLFQPDEFTQPVDEYSYQLFNRLFGSVVYDAPNKDDIGIVLLDQKSLYDLDTSWPPLFMTHAMVLKSFLRRNAPLPLAVFIDFTLQDSRNSQASISPEGVKAPQFSLQDPTLDELVRVVDAYNKLGIPIYVSAGRYDDIRFPEILSDLKGKVKLVAGWGDARSSADVRALNYALFPNRPGSEGQNEGADKGSDDQIKAPDFYPAAALQIYLDLCARQADAKAQGRLKSSSFANRNWNCDGALMGDIPAVEDQKRWQQRNLDLWRGYAANRSMNLVWPDSQSDYAGWPVMETVTTDQDGKKVNQKRFPANCPSGRAKDLSYFVGVIHDFVVKTGLGRSGDANFCSPFDVVTAGQAQKGTPTAEDSWIGQLGGRVIFYSFNLQGLQDVVHPPTLENDISGVNVHAMALENLLHFGPAYLSNTARTDKSLGALNSNNLELLSMLGLFLIRLLILIVVRRFGGPGSGVDQGDRTVEATGATDQAEERVCTLLDGALLYYRTVFFDFAGWLKRLPERVVWFLKDTCCTFRQWRLPVFLILLIEAIVIVAFVLGIAFWLEFSVLRIAPSNWLSILGLAGLTYPVYIRALFSQSPSERPTAKIADTPLAEIQSGDAQK</sequence>
<dbReference type="EMBL" id="CP024199">
    <property type="protein sequence ID" value="AUG51403.1"/>
    <property type="molecule type" value="Genomic_DNA"/>
</dbReference>
<reference evidence="4 5" key="1">
    <citation type="submission" date="2017-10" db="EMBL/GenBank/DDBJ databases">
        <title>Biodiversity and function of Thalassospira species in the particle-attached aromatic-hydrocarbon-degrading consortia from the surface seawater of the China South Sea.</title>
        <authorList>
            <person name="Dong C."/>
            <person name="Liu R."/>
            <person name="Shao Z."/>
        </authorList>
    </citation>
    <scope>NUCLEOTIDE SEQUENCE [LARGE SCALE GENOMIC DNA]</scope>
    <source>
        <strain evidence="4 5">CSC3H3</strain>
    </source>
</reference>
<gene>
    <name evidence="4" type="ORF">CSC3H3_00720</name>
</gene>
<dbReference type="InterPro" id="IPR007890">
    <property type="entry name" value="CHASE2"/>
</dbReference>
<proteinExistence type="predicted"/>
<name>A0ABM6Q4J2_9PROT</name>
<feature type="transmembrane region" description="Helical" evidence="2">
    <location>
        <begin position="593"/>
        <end position="615"/>
    </location>
</feature>